<comment type="similarity">
    <text evidence="2 7">Belongs to the ATG8 family.</text>
</comment>
<gene>
    <name evidence="9" type="ORF">HK097_007895</name>
</gene>
<dbReference type="GO" id="GO:0031410">
    <property type="term" value="C:cytoplasmic vesicle"/>
    <property type="evidence" value="ECO:0007669"/>
    <property type="project" value="UniProtKB-KW"/>
</dbReference>
<dbReference type="SUPFAM" id="SSF54236">
    <property type="entry name" value="Ubiquitin-like"/>
    <property type="match status" value="1"/>
</dbReference>
<comment type="caution">
    <text evidence="9">The sequence shown here is derived from an EMBL/GenBank/DDBJ whole genome shotgun (WGS) entry which is preliminary data.</text>
</comment>
<dbReference type="EMBL" id="JADGJD010000043">
    <property type="protein sequence ID" value="KAJ3056171.1"/>
    <property type="molecule type" value="Genomic_DNA"/>
</dbReference>
<accession>A0AAD5X9E7</accession>
<evidence type="ECO:0000256" key="6">
    <source>
        <dbReference type="ARBA" id="ARBA00023329"/>
    </source>
</evidence>
<keyword evidence="10" id="KW-1185">Reference proteome</keyword>
<name>A0AAD5X9E7_9FUNG</name>
<dbReference type="Proteomes" id="UP001212841">
    <property type="component" value="Unassembled WGS sequence"/>
</dbReference>
<sequence length="145" mass="16679">MALLGLKRYQPIDESGFRQEHAFDKRQGEAKRILTSYPDRIPMYASPPPLPQSFHLPQPTLTSHTPQHSIVERSPSAKNTLPEMDKKKFLCPSEITVAQFQYVIRKRLKLAPEHALFLIVNNRMPPSSAQLTQVYQEHKDEDGFL</sequence>
<dbReference type="Pfam" id="PF02991">
    <property type="entry name" value="ATG8"/>
    <property type="match status" value="1"/>
</dbReference>
<proteinExistence type="inferred from homology"/>
<keyword evidence="6" id="KW-0968">Cytoplasmic vesicle</keyword>
<keyword evidence="3 7" id="KW-0072">Autophagy</keyword>
<evidence type="ECO:0000256" key="5">
    <source>
        <dbReference type="ARBA" id="ARBA00023288"/>
    </source>
</evidence>
<dbReference type="GO" id="GO:0000421">
    <property type="term" value="C:autophagosome membrane"/>
    <property type="evidence" value="ECO:0007669"/>
    <property type="project" value="UniProtKB-SubCell"/>
</dbReference>
<dbReference type="Gene3D" id="3.10.20.90">
    <property type="entry name" value="Phosphatidylinositol 3-kinase Catalytic Subunit, Chain A, domain 1"/>
    <property type="match status" value="1"/>
</dbReference>
<evidence type="ECO:0000256" key="7">
    <source>
        <dbReference type="RuleBase" id="RU004384"/>
    </source>
</evidence>
<feature type="region of interest" description="Disordered" evidence="8">
    <location>
        <begin position="47"/>
        <end position="83"/>
    </location>
</feature>
<evidence type="ECO:0000256" key="1">
    <source>
        <dbReference type="ARBA" id="ARBA00004512"/>
    </source>
</evidence>
<dbReference type="InterPro" id="IPR029071">
    <property type="entry name" value="Ubiquitin-like_domsf"/>
</dbReference>
<dbReference type="AlphaFoldDB" id="A0AAD5X9E7"/>
<dbReference type="InterPro" id="IPR004241">
    <property type="entry name" value="Atg8-like"/>
</dbReference>
<evidence type="ECO:0000256" key="4">
    <source>
        <dbReference type="ARBA" id="ARBA00023136"/>
    </source>
</evidence>
<reference evidence="9" key="1">
    <citation type="submission" date="2020-05" db="EMBL/GenBank/DDBJ databases">
        <title>Phylogenomic resolution of chytrid fungi.</title>
        <authorList>
            <person name="Stajich J.E."/>
            <person name="Amses K."/>
            <person name="Simmons R."/>
            <person name="Seto K."/>
            <person name="Myers J."/>
            <person name="Bonds A."/>
            <person name="Quandt C.A."/>
            <person name="Barry K."/>
            <person name="Liu P."/>
            <person name="Grigoriev I."/>
            <person name="Longcore J.E."/>
            <person name="James T.Y."/>
        </authorList>
    </citation>
    <scope>NUCLEOTIDE SEQUENCE</scope>
    <source>
        <strain evidence="9">JEL0318</strain>
    </source>
</reference>
<evidence type="ECO:0000256" key="8">
    <source>
        <dbReference type="SAM" id="MobiDB-lite"/>
    </source>
</evidence>
<evidence type="ECO:0000256" key="2">
    <source>
        <dbReference type="ARBA" id="ARBA00007293"/>
    </source>
</evidence>
<keyword evidence="4" id="KW-0472">Membrane</keyword>
<dbReference type="PANTHER" id="PTHR10969">
    <property type="entry name" value="MICROTUBULE-ASSOCIATED PROTEINS 1A/1B LIGHT CHAIN 3-RELATED"/>
    <property type="match status" value="1"/>
</dbReference>
<keyword evidence="5" id="KW-0449">Lipoprotein</keyword>
<comment type="subcellular location">
    <subcellularLocation>
        <location evidence="1">Cytoplasmic vesicle</location>
        <location evidence="1">Autophagosome membrane</location>
        <topology evidence="1">Lipid-anchor</topology>
    </subcellularLocation>
</comment>
<protein>
    <recommendedName>
        <fullName evidence="7">Autophagy-related protein</fullName>
    </recommendedName>
</protein>
<evidence type="ECO:0000313" key="10">
    <source>
        <dbReference type="Proteomes" id="UP001212841"/>
    </source>
</evidence>
<dbReference type="GO" id="GO:0006914">
    <property type="term" value="P:autophagy"/>
    <property type="evidence" value="ECO:0007669"/>
    <property type="project" value="UniProtKB-KW"/>
</dbReference>
<evidence type="ECO:0000256" key="3">
    <source>
        <dbReference type="ARBA" id="ARBA00023006"/>
    </source>
</evidence>
<evidence type="ECO:0000313" key="9">
    <source>
        <dbReference type="EMBL" id="KAJ3056171.1"/>
    </source>
</evidence>
<organism evidence="9 10">
    <name type="scientific">Rhizophlyctis rosea</name>
    <dbReference type="NCBI Taxonomy" id="64517"/>
    <lineage>
        <taxon>Eukaryota</taxon>
        <taxon>Fungi</taxon>
        <taxon>Fungi incertae sedis</taxon>
        <taxon>Chytridiomycota</taxon>
        <taxon>Chytridiomycota incertae sedis</taxon>
        <taxon>Chytridiomycetes</taxon>
        <taxon>Rhizophlyctidales</taxon>
        <taxon>Rhizophlyctidaceae</taxon>
        <taxon>Rhizophlyctis</taxon>
    </lineage>
</organism>
<feature type="compositionally biased region" description="Polar residues" evidence="8">
    <location>
        <begin position="59"/>
        <end position="68"/>
    </location>
</feature>